<dbReference type="InterPro" id="IPR050297">
    <property type="entry name" value="LipidA_mod_glycosyltrf_83"/>
</dbReference>
<name>D6XA27_STRE2</name>
<proteinExistence type="predicted"/>
<keyword evidence="3" id="KW-0328">Glycosyltransferase</keyword>
<dbReference type="PANTHER" id="PTHR33908">
    <property type="entry name" value="MANNOSYLTRANSFERASE YKCB-RELATED"/>
    <property type="match status" value="1"/>
</dbReference>
<dbReference type="HOGENOM" id="CLU_133321_0_0_11"/>
<evidence type="ECO:0000256" key="6">
    <source>
        <dbReference type="ARBA" id="ARBA00022989"/>
    </source>
</evidence>
<evidence type="ECO:0000313" key="9">
    <source>
        <dbReference type="EMBL" id="EFH31347.1"/>
    </source>
</evidence>
<dbReference type="GO" id="GO:0010041">
    <property type="term" value="P:response to iron(III) ion"/>
    <property type="evidence" value="ECO:0007669"/>
    <property type="project" value="TreeGrafter"/>
</dbReference>
<protein>
    <submittedName>
        <fullName evidence="9">Integral membrane protein</fullName>
    </submittedName>
</protein>
<sequence length="122" mass="12464">MGGLLDGADVGAEAESLLERDADDYTWAAAAIGSQNAASYQLATGEPVMAIGGFNGSDPSPTLARFKQYVADGRIHWFIGGGDGPGGGAGGGTSSEITAWVQDEFTPVTVDGVTFYDLTAEK</sequence>
<dbReference type="InterPro" id="IPR056785">
    <property type="entry name" value="YkcA/B-like_C"/>
</dbReference>
<dbReference type="GO" id="GO:0016763">
    <property type="term" value="F:pentosyltransferase activity"/>
    <property type="evidence" value="ECO:0007669"/>
    <property type="project" value="TreeGrafter"/>
</dbReference>
<keyword evidence="2" id="KW-1003">Cell membrane</keyword>
<gene>
    <name evidence="9" type="ORF">SSDG_06587</name>
</gene>
<dbReference type="Proteomes" id="UP000002805">
    <property type="component" value="Chromosome"/>
</dbReference>
<evidence type="ECO:0000256" key="4">
    <source>
        <dbReference type="ARBA" id="ARBA00022679"/>
    </source>
</evidence>
<feature type="domain" description="Putative mannosyltransferase YkcA/B-like C-terminal" evidence="8">
    <location>
        <begin position="16"/>
        <end position="103"/>
    </location>
</feature>
<dbReference type="Pfam" id="PF24878">
    <property type="entry name" value="YkcB_C"/>
    <property type="match status" value="1"/>
</dbReference>
<dbReference type="eggNOG" id="COG1807">
    <property type="taxonomic scope" value="Bacteria"/>
</dbReference>
<evidence type="ECO:0000259" key="8">
    <source>
        <dbReference type="Pfam" id="PF24878"/>
    </source>
</evidence>
<keyword evidence="5" id="KW-0812">Transmembrane</keyword>
<dbReference type="EMBL" id="CM000950">
    <property type="protein sequence ID" value="EFH31347.1"/>
    <property type="molecule type" value="Genomic_DNA"/>
</dbReference>
<keyword evidence="7" id="KW-0472">Membrane</keyword>
<keyword evidence="6" id="KW-1133">Transmembrane helix</keyword>
<keyword evidence="4" id="KW-0808">Transferase</keyword>
<dbReference type="PANTHER" id="PTHR33908:SF3">
    <property type="entry name" value="UNDECAPRENYL PHOSPHATE-ALPHA-4-AMINO-4-DEOXY-L-ARABINOSE ARABINOSYL TRANSFERASE"/>
    <property type="match status" value="1"/>
</dbReference>
<evidence type="ECO:0000313" key="10">
    <source>
        <dbReference type="Proteomes" id="UP000002805"/>
    </source>
</evidence>
<evidence type="ECO:0000256" key="3">
    <source>
        <dbReference type="ARBA" id="ARBA00022676"/>
    </source>
</evidence>
<evidence type="ECO:0000256" key="2">
    <source>
        <dbReference type="ARBA" id="ARBA00022475"/>
    </source>
</evidence>
<comment type="subcellular location">
    <subcellularLocation>
        <location evidence="1">Cell membrane</location>
        <topology evidence="1">Multi-pass membrane protein</topology>
    </subcellularLocation>
</comment>
<evidence type="ECO:0000256" key="7">
    <source>
        <dbReference type="ARBA" id="ARBA00023136"/>
    </source>
</evidence>
<dbReference type="AlphaFoldDB" id="D6XA27"/>
<keyword evidence="10" id="KW-1185">Reference proteome</keyword>
<evidence type="ECO:0000256" key="1">
    <source>
        <dbReference type="ARBA" id="ARBA00004651"/>
    </source>
</evidence>
<dbReference type="GO" id="GO:0009103">
    <property type="term" value="P:lipopolysaccharide biosynthetic process"/>
    <property type="evidence" value="ECO:0007669"/>
    <property type="project" value="UniProtKB-ARBA"/>
</dbReference>
<evidence type="ECO:0000256" key="5">
    <source>
        <dbReference type="ARBA" id="ARBA00022692"/>
    </source>
</evidence>
<reference evidence="10" key="1">
    <citation type="submission" date="2008-02" db="EMBL/GenBank/DDBJ databases">
        <authorList>
            <consortium name="The Broad Institute Genome Sequencing Platform"/>
            <person name="Fischbach M."/>
            <person name="Ward D."/>
            <person name="Young S."/>
            <person name="Jaffe D."/>
            <person name="Gnerre S."/>
            <person name="Berlin A."/>
            <person name="Heiman D."/>
            <person name="Hepburn T."/>
            <person name="Sykes S."/>
            <person name="Alvarado L."/>
            <person name="Kodira C.D."/>
            <person name="Straight P."/>
            <person name="Clardy J."/>
            <person name="Hung D."/>
            <person name="Kolter R."/>
            <person name="Mekalanos J."/>
            <person name="Walker S."/>
            <person name="Walsh C.T."/>
            <person name="Lander E."/>
            <person name="Galagan J."/>
            <person name="Nusbaum C."/>
            <person name="Birren B."/>
        </authorList>
    </citation>
    <scope>NUCLEOTIDE SEQUENCE [LARGE SCALE GENOMIC DNA]</scope>
    <source>
        <strain evidence="10">ATCC 25486 / DSM 40338 / CBS 914.69 / JCM 4507 / NBRC 13074 / NRRL 2958 / 5647</strain>
    </source>
</reference>
<reference evidence="10" key="2">
    <citation type="submission" date="2009-10" db="EMBL/GenBank/DDBJ databases">
        <title>The genome sequence of Streptomyces pristinaespiralis strain ATCC 25486.</title>
        <authorList>
            <consortium name="The Broad Institute Genome Sequencing Platform"/>
            <consortium name="Broad Institute Microbial Sequencing Center"/>
            <person name="Fischbach M."/>
            <person name="Godfrey P."/>
            <person name="Ward D."/>
            <person name="Young S."/>
            <person name="Zeng Q."/>
            <person name="Koehrsen M."/>
            <person name="Alvarado L."/>
            <person name="Berlin A.M."/>
            <person name="Bochicchio J."/>
            <person name="Borenstein D."/>
            <person name="Chapman S.B."/>
            <person name="Chen Z."/>
            <person name="Engels R."/>
            <person name="Freedman E."/>
            <person name="Gellesch M."/>
            <person name="Goldberg J."/>
            <person name="Griggs A."/>
            <person name="Gujja S."/>
            <person name="Heilman E.R."/>
            <person name="Heiman D.I."/>
            <person name="Hepburn T.A."/>
            <person name="Howarth C."/>
            <person name="Jen D."/>
            <person name="Larson L."/>
            <person name="Lewis B."/>
            <person name="Mehta T."/>
            <person name="Park D."/>
            <person name="Pearson M."/>
            <person name="Richards J."/>
            <person name="Roberts A."/>
            <person name="Saif S."/>
            <person name="Shea T.D."/>
            <person name="Shenoy N."/>
            <person name="Sisk P."/>
            <person name="Stolte C."/>
            <person name="Sykes S.N."/>
            <person name="Thomson T."/>
            <person name="Walk T."/>
            <person name="White J."/>
            <person name="Yandava C."/>
            <person name="Straight P."/>
            <person name="Clardy J."/>
            <person name="Hung D."/>
            <person name="Kolter R."/>
            <person name="Mekalanos J."/>
            <person name="Walker S."/>
            <person name="Walsh C.T."/>
            <person name="Wieland-Brown L.C."/>
            <person name="Haas B."/>
            <person name="Nusbaum C."/>
            <person name="Birren B."/>
        </authorList>
    </citation>
    <scope>NUCLEOTIDE SEQUENCE [LARGE SCALE GENOMIC DNA]</scope>
    <source>
        <strain evidence="10">ATCC 25486 / DSM 40338 / CBS 914.69 / JCM 4507 / NBRC 13074 / NRRL 2958 / 5647</strain>
    </source>
</reference>
<accession>D6XA27</accession>
<dbReference type="GO" id="GO:0005886">
    <property type="term" value="C:plasma membrane"/>
    <property type="evidence" value="ECO:0007669"/>
    <property type="project" value="UniProtKB-SubCell"/>
</dbReference>
<organism evidence="9 10">
    <name type="scientific">Streptomyces pristinaespiralis (strain ATCC 25486 / DSM 40338 / CBS 914.69 / JCM 4507 / KCC S-0507 / NBRC 13074 / NRRL 2958 / 5647)</name>
    <dbReference type="NCBI Taxonomy" id="457429"/>
    <lineage>
        <taxon>Bacteria</taxon>
        <taxon>Bacillati</taxon>
        <taxon>Actinomycetota</taxon>
        <taxon>Actinomycetes</taxon>
        <taxon>Kitasatosporales</taxon>
        <taxon>Streptomycetaceae</taxon>
        <taxon>Streptomyces</taxon>
    </lineage>
</organism>